<comment type="caution">
    <text evidence="9">The sequence shown here is derived from an EMBL/GenBank/DDBJ whole genome shotgun (WGS) entry which is preliminary data.</text>
</comment>
<dbReference type="SMART" id="SM00478">
    <property type="entry name" value="ENDO3c"/>
    <property type="match status" value="1"/>
</dbReference>
<dbReference type="InterPro" id="IPR012904">
    <property type="entry name" value="OGG_N"/>
</dbReference>
<dbReference type="InterPro" id="IPR037046">
    <property type="entry name" value="AlkA_N_sf"/>
</dbReference>
<organism evidence="9 10">
    <name type="scientific">Paenibacillus thailandensis</name>
    <dbReference type="NCBI Taxonomy" id="393250"/>
    <lineage>
        <taxon>Bacteria</taxon>
        <taxon>Bacillati</taxon>
        <taxon>Bacillota</taxon>
        <taxon>Bacilli</taxon>
        <taxon>Bacillales</taxon>
        <taxon>Paenibacillaceae</taxon>
        <taxon>Paenibacillus</taxon>
    </lineage>
</organism>
<dbReference type="PANTHER" id="PTHR43003">
    <property type="entry name" value="DNA-3-METHYLADENINE GLYCOSYLASE"/>
    <property type="match status" value="1"/>
</dbReference>
<reference evidence="10" key="1">
    <citation type="journal article" date="2019" name="Int. J. Syst. Evol. Microbiol.">
        <title>The Global Catalogue of Microorganisms (GCM) 10K type strain sequencing project: providing services to taxonomists for standard genome sequencing and annotation.</title>
        <authorList>
            <consortium name="The Broad Institute Genomics Platform"/>
            <consortium name="The Broad Institute Genome Sequencing Center for Infectious Disease"/>
            <person name="Wu L."/>
            <person name="Ma J."/>
        </authorList>
    </citation>
    <scope>NUCLEOTIDE SEQUENCE [LARGE SCALE GENOMIC DNA]</scope>
    <source>
        <strain evidence="10">TISTR 1827</strain>
    </source>
</reference>
<evidence type="ECO:0000256" key="2">
    <source>
        <dbReference type="ARBA" id="ARBA00010817"/>
    </source>
</evidence>
<keyword evidence="5" id="KW-0378">Hydrolase</keyword>
<dbReference type="Gene3D" id="1.10.1670.10">
    <property type="entry name" value="Helix-hairpin-Helix base-excision DNA repair enzymes (C-terminal)"/>
    <property type="match status" value="1"/>
</dbReference>
<dbReference type="InterPro" id="IPR011257">
    <property type="entry name" value="DNA_glycosylase"/>
</dbReference>
<dbReference type="SMART" id="SM01009">
    <property type="entry name" value="AlkA_N"/>
    <property type="match status" value="1"/>
</dbReference>
<dbReference type="InterPro" id="IPR010316">
    <property type="entry name" value="AlkA_N"/>
</dbReference>
<comment type="similarity">
    <text evidence="2">Belongs to the alkylbase DNA glycosidase AlkA family.</text>
</comment>
<keyword evidence="6" id="KW-0234">DNA repair</keyword>
<sequence length="319" mass="35752">MTLQRPNGEFIRLSAAEPFSYAHNLDYLRRSPDECLYRIADGGVIHRAVRLGDRPVLLEIREAEDVEPGLDVRIETLGEAEAAFNPAEADAARIDYKDEAARYVREWFDLDHELQPFYAMADADPLLQGAAGRFRGLRLMGIPDLFEALCWGIIGQQINLAFAYTLKKRFVQTFGQSAETEGHTLWMFPEPQRIAELEVGDLTPLQLTARKSEYLIGVARLMAEGRLDKQSLLAKGSVAEIEKSLVGLRGIGPWTANYVMMRCLRLKAAFPIDDVGLHNAIKTVIGSEAKPSKSEIMRLAAGWSGWEAYATFYLWRVCG</sequence>
<evidence type="ECO:0000256" key="3">
    <source>
        <dbReference type="ARBA" id="ARBA00012000"/>
    </source>
</evidence>
<name>A0ABW5R5J0_9BACL</name>
<dbReference type="Gene3D" id="3.30.310.20">
    <property type="entry name" value="DNA-3-methyladenine glycosylase AlkA, N-terminal domain"/>
    <property type="match status" value="1"/>
</dbReference>
<evidence type="ECO:0000256" key="5">
    <source>
        <dbReference type="ARBA" id="ARBA00022801"/>
    </source>
</evidence>
<dbReference type="CDD" id="cd00056">
    <property type="entry name" value="ENDO3c"/>
    <property type="match status" value="1"/>
</dbReference>
<feature type="domain" description="HhH-GPD" evidence="7">
    <location>
        <begin position="154"/>
        <end position="319"/>
    </location>
</feature>
<dbReference type="InterPro" id="IPR000035">
    <property type="entry name" value="Alkylbase_DNA_glycsylse_CS"/>
</dbReference>
<dbReference type="EC" id="3.2.2.21" evidence="3"/>
<gene>
    <name evidence="9" type="ORF">ACFSW5_25330</name>
</gene>
<dbReference type="EMBL" id="JBHUMY010000043">
    <property type="protein sequence ID" value="MFD2663566.1"/>
    <property type="molecule type" value="Genomic_DNA"/>
</dbReference>
<dbReference type="PANTHER" id="PTHR43003:SF12">
    <property type="entry name" value="DNA-3-METHYLADENINE GLYCOSYLASE"/>
    <property type="match status" value="1"/>
</dbReference>
<accession>A0ABW5R5J0</accession>
<dbReference type="Pfam" id="PF07934">
    <property type="entry name" value="OGG_N"/>
    <property type="match status" value="1"/>
</dbReference>
<keyword evidence="10" id="KW-1185">Reference proteome</keyword>
<evidence type="ECO:0000256" key="6">
    <source>
        <dbReference type="ARBA" id="ARBA00023204"/>
    </source>
</evidence>
<dbReference type="PROSITE" id="PS00516">
    <property type="entry name" value="ALKYLBASE_DNA_GLYCOS"/>
    <property type="match status" value="1"/>
</dbReference>
<proteinExistence type="inferred from homology"/>
<keyword evidence="4" id="KW-0227">DNA damage</keyword>
<comment type="catalytic activity">
    <reaction evidence="1">
        <text>Hydrolysis of alkylated DNA, releasing 3-methyladenine, 3-methylguanine, 7-methylguanine and 7-methyladenine.</text>
        <dbReference type="EC" id="3.2.2.21"/>
    </reaction>
</comment>
<dbReference type="Gene3D" id="1.10.340.30">
    <property type="entry name" value="Hypothetical protein, domain 2"/>
    <property type="match status" value="1"/>
</dbReference>
<protein>
    <recommendedName>
        <fullName evidence="3">DNA-3-methyladenine glycosylase II</fullName>
        <ecNumber evidence="3">3.2.2.21</ecNumber>
    </recommendedName>
</protein>
<dbReference type="Proteomes" id="UP001597493">
    <property type="component" value="Unassembled WGS sequence"/>
</dbReference>
<feature type="domain" description="DNA-3-methyladenine glycosylase AlkA N-terminal" evidence="8">
    <location>
        <begin position="10"/>
        <end position="144"/>
    </location>
</feature>
<evidence type="ECO:0000256" key="1">
    <source>
        <dbReference type="ARBA" id="ARBA00000086"/>
    </source>
</evidence>
<dbReference type="InterPro" id="IPR023170">
    <property type="entry name" value="HhH_base_excis_C"/>
</dbReference>
<evidence type="ECO:0000313" key="9">
    <source>
        <dbReference type="EMBL" id="MFD2663566.1"/>
    </source>
</evidence>
<evidence type="ECO:0000313" key="10">
    <source>
        <dbReference type="Proteomes" id="UP001597493"/>
    </source>
</evidence>
<evidence type="ECO:0000256" key="4">
    <source>
        <dbReference type="ARBA" id="ARBA00022763"/>
    </source>
</evidence>
<dbReference type="InterPro" id="IPR003265">
    <property type="entry name" value="HhH-GPD_domain"/>
</dbReference>
<dbReference type="Pfam" id="PF00730">
    <property type="entry name" value="HhH-GPD"/>
    <property type="match status" value="1"/>
</dbReference>
<dbReference type="RefSeq" id="WP_379279826.1">
    <property type="nucleotide sequence ID" value="NZ_JBHUGT010000011.1"/>
</dbReference>
<dbReference type="SUPFAM" id="SSF48150">
    <property type="entry name" value="DNA-glycosylase"/>
    <property type="match status" value="1"/>
</dbReference>
<evidence type="ECO:0000259" key="8">
    <source>
        <dbReference type="SMART" id="SM01009"/>
    </source>
</evidence>
<evidence type="ECO:0000259" key="7">
    <source>
        <dbReference type="SMART" id="SM00478"/>
    </source>
</evidence>
<dbReference type="InterPro" id="IPR051912">
    <property type="entry name" value="Alkylbase_DNA_Glycosylase/TA"/>
</dbReference>